<organism evidence="2 3">
    <name type="scientific">Romanomermis culicivorax</name>
    <name type="common">Nematode worm</name>
    <dbReference type="NCBI Taxonomy" id="13658"/>
    <lineage>
        <taxon>Eukaryota</taxon>
        <taxon>Metazoa</taxon>
        <taxon>Ecdysozoa</taxon>
        <taxon>Nematoda</taxon>
        <taxon>Enoplea</taxon>
        <taxon>Dorylaimia</taxon>
        <taxon>Mermithida</taxon>
        <taxon>Mermithoidea</taxon>
        <taxon>Mermithidae</taxon>
        <taxon>Romanomermis</taxon>
    </lineage>
</organism>
<protein>
    <submittedName>
        <fullName evidence="3">Uncharacterized protein</fullName>
    </submittedName>
</protein>
<evidence type="ECO:0000313" key="2">
    <source>
        <dbReference type="Proteomes" id="UP000887565"/>
    </source>
</evidence>
<dbReference type="Proteomes" id="UP000887565">
    <property type="component" value="Unplaced"/>
</dbReference>
<keyword evidence="2" id="KW-1185">Reference proteome</keyword>
<dbReference type="WBParaSite" id="nRc.2.0.1.t42045-RA">
    <property type="protein sequence ID" value="nRc.2.0.1.t42045-RA"/>
    <property type="gene ID" value="nRc.2.0.1.g42045"/>
</dbReference>
<sequence>ALHISPGSATCPPIHTKKRCLPVPLGAAWERAKAESKKAASRDTSRRSMTKHRISMNRKSGAARYRAVPRGEV</sequence>
<reference evidence="3" key="1">
    <citation type="submission" date="2022-11" db="UniProtKB">
        <authorList>
            <consortium name="WormBaseParasite"/>
        </authorList>
    </citation>
    <scope>IDENTIFICATION</scope>
</reference>
<feature type="compositionally biased region" description="Basic and acidic residues" evidence="1">
    <location>
        <begin position="32"/>
        <end position="46"/>
    </location>
</feature>
<dbReference type="AlphaFoldDB" id="A0A915KWZ7"/>
<name>A0A915KWZ7_ROMCU</name>
<feature type="region of interest" description="Disordered" evidence="1">
    <location>
        <begin position="32"/>
        <end position="73"/>
    </location>
</feature>
<proteinExistence type="predicted"/>
<evidence type="ECO:0000256" key="1">
    <source>
        <dbReference type="SAM" id="MobiDB-lite"/>
    </source>
</evidence>
<accession>A0A915KWZ7</accession>
<evidence type="ECO:0000313" key="3">
    <source>
        <dbReference type="WBParaSite" id="nRc.2.0.1.t42045-RA"/>
    </source>
</evidence>